<reference evidence="2" key="3">
    <citation type="submission" date="2025-08" db="UniProtKB">
        <authorList>
            <consortium name="RefSeq"/>
        </authorList>
    </citation>
    <scope>IDENTIFICATION</scope>
    <source>
        <strain evidence="2">CBS 342.82</strain>
    </source>
</reference>
<reference evidence="2" key="2">
    <citation type="submission" date="2020-04" db="EMBL/GenBank/DDBJ databases">
        <authorList>
            <consortium name="NCBI Genome Project"/>
        </authorList>
    </citation>
    <scope>NUCLEOTIDE SEQUENCE</scope>
    <source>
        <strain evidence="2">CBS 342.82</strain>
    </source>
</reference>
<sequence length="164" mass="17828">MTASISRPDFQLQPVTCQPYLCRKARFASATLAAYSPLMTDTAKVKRSITGGWERTSASMPTSAVESCNVTSASSLDSATTPMSPERVNERIEQTLMQCYPARQFSIAGRHRLVAKLRRCLDACTRSALIARKGDPSIESSCPLKSCRVSASFCGQLLLAIPCE</sequence>
<gene>
    <name evidence="2" type="ORF">K489DRAFT_94824</name>
</gene>
<evidence type="ECO:0000313" key="2">
    <source>
        <dbReference type="RefSeq" id="XP_033455495.1"/>
    </source>
</evidence>
<dbReference type="GeneID" id="54366863"/>
<name>A0A6J3LT49_9PEZI</name>
<evidence type="ECO:0000313" key="1">
    <source>
        <dbReference type="Proteomes" id="UP000504637"/>
    </source>
</evidence>
<proteinExistence type="predicted"/>
<dbReference type="Proteomes" id="UP000504637">
    <property type="component" value="Unplaced"/>
</dbReference>
<accession>A0A6J3LT49</accession>
<organism evidence="2">
    <name type="scientific">Dissoconium aciculare CBS 342.82</name>
    <dbReference type="NCBI Taxonomy" id="1314786"/>
    <lineage>
        <taxon>Eukaryota</taxon>
        <taxon>Fungi</taxon>
        <taxon>Dikarya</taxon>
        <taxon>Ascomycota</taxon>
        <taxon>Pezizomycotina</taxon>
        <taxon>Dothideomycetes</taxon>
        <taxon>Dothideomycetidae</taxon>
        <taxon>Mycosphaerellales</taxon>
        <taxon>Dissoconiaceae</taxon>
        <taxon>Dissoconium</taxon>
    </lineage>
</organism>
<protein>
    <submittedName>
        <fullName evidence="2">Uncharacterized protein</fullName>
    </submittedName>
</protein>
<dbReference type="AlphaFoldDB" id="A0A6J3LT49"/>
<keyword evidence="1" id="KW-1185">Reference proteome</keyword>
<reference evidence="2" key="1">
    <citation type="submission" date="2020-01" db="EMBL/GenBank/DDBJ databases">
        <authorList>
            <consortium name="DOE Joint Genome Institute"/>
            <person name="Haridas S."/>
            <person name="Albert R."/>
            <person name="Binder M."/>
            <person name="Bloem J."/>
            <person name="Labutti K."/>
            <person name="Salamov A."/>
            <person name="Andreopoulos B."/>
            <person name="Baker S.E."/>
            <person name="Barry K."/>
            <person name="Bills G."/>
            <person name="Bluhm B.H."/>
            <person name="Cannon C."/>
            <person name="Castanera R."/>
            <person name="Culley D.E."/>
            <person name="Daum C."/>
            <person name="Ezra D."/>
            <person name="Gonzalez J.B."/>
            <person name="Henrissat B."/>
            <person name="Kuo A."/>
            <person name="Liang C."/>
            <person name="Lipzen A."/>
            <person name="Lutzoni F."/>
            <person name="Magnuson J."/>
            <person name="Mondo S."/>
            <person name="Nolan M."/>
            <person name="Ohm R."/>
            <person name="Pangilinan J."/>
            <person name="Park H.-J."/>
            <person name="Ramirez L."/>
            <person name="Alfaro M."/>
            <person name="Sun H."/>
            <person name="Tritt A."/>
            <person name="Yoshinaga Y."/>
            <person name="Zwiers L.-H."/>
            <person name="Turgeon B.G."/>
            <person name="Goodwin S.B."/>
            <person name="Spatafora J.W."/>
            <person name="Crous P.W."/>
            <person name="Grigoriev I.V."/>
        </authorList>
    </citation>
    <scope>NUCLEOTIDE SEQUENCE</scope>
    <source>
        <strain evidence="2">CBS 342.82</strain>
    </source>
</reference>
<dbReference type="RefSeq" id="XP_033455495.1">
    <property type="nucleotide sequence ID" value="XM_033609062.1"/>
</dbReference>